<dbReference type="SUPFAM" id="SSF88659">
    <property type="entry name" value="Sigma3 and sigma4 domains of RNA polymerase sigma factors"/>
    <property type="match status" value="1"/>
</dbReference>
<dbReference type="InterPro" id="IPR007630">
    <property type="entry name" value="RNA_pol_sigma70_r4"/>
</dbReference>
<dbReference type="OrthoDB" id="2166625at2"/>
<comment type="caution">
    <text evidence="2">The sequence shown here is derived from an EMBL/GenBank/DDBJ whole genome shotgun (WGS) entry which is preliminary data.</text>
</comment>
<organism evidence="2 3">
    <name type="scientific">Gemella sanguinis</name>
    <dbReference type="NCBI Taxonomy" id="84135"/>
    <lineage>
        <taxon>Bacteria</taxon>
        <taxon>Bacillati</taxon>
        <taxon>Bacillota</taxon>
        <taxon>Bacilli</taxon>
        <taxon>Bacillales</taxon>
        <taxon>Gemellaceae</taxon>
        <taxon>Gemella</taxon>
    </lineage>
</organism>
<dbReference type="GO" id="GO:0003700">
    <property type="term" value="F:DNA-binding transcription factor activity"/>
    <property type="evidence" value="ECO:0007669"/>
    <property type="project" value="InterPro"/>
</dbReference>
<evidence type="ECO:0000313" key="2">
    <source>
        <dbReference type="EMBL" id="PMC52928.1"/>
    </source>
</evidence>
<dbReference type="EMBL" id="PNGT01000002">
    <property type="protein sequence ID" value="PMC52928.1"/>
    <property type="molecule type" value="Genomic_DNA"/>
</dbReference>
<dbReference type="InterPro" id="IPR013324">
    <property type="entry name" value="RNA_pol_sigma_r3/r4-like"/>
</dbReference>
<gene>
    <name evidence="2" type="ORF">CJ218_03280</name>
</gene>
<dbReference type="GO" id="GO:0006352">
    <property type="term" value="P:DNA-templated transcription initiation"/>
    <property type="evidence" value="ECO:0007669"/>
    <property type="project" value="InterPro"/>
</dbReference>
<accession>A0A2N6SG73</accession>
<sequence>MVIIKKTNKRFTTLRTRKTYQYDRMTYSYEFANGDKYTLEIDKDGITEADIKLLHSIDDSEVYNNCKNARPGRTKEEKDIIKAWRENFIEEFKNNHGYEPQKSDVDYYENEEFPRNYNLSLDADLVNSDKSAIENMVVKNTEFEWSDEILMAFEILTDNEKLVIEKIYLENMKKIDIAAEMGISNAMVTKYHKKALEKLRMKI</sequence>
<dbReference type="Gene3D" id="1.20.140.160">
    <property type="match status" value="1"/>
</dbReference>
<feature type="domain" description="RNA polymerase sigma-70 region 4" evidence="1">
    <location>
        <begin position="152"/>
        <end position="200"/>
    </location>
</feature>
<reference evidence="2 3" key="1">
    <citation type="submission" date="2017-09" db="EMBL/GenBank/DDBJ databases">
        <title>Bacterial strain isolated from the female urinary microbiota.</title>
        <authorList>
            <person name="Thomas-White K."/>
            <person name="Kumar N."/>
            <person name="Forster S."/>
            <person name="Putonti C."/>
            <person name="Lawley T."/>
            <person name="Wolfe A.J."/>
        </authorList>
    </citation>
    <scope>NUCLEOTIDE SEQUENCE [LARGE SCALE GENOMIC DNA]</scope>
    <source>
        <strain evidence="2 3">UMB0186</strain>
    </source>
</reference>
<dbReference type="Proteomes" id="UP000235670">
    <property type="component" value="Unassembled WGS sequence"/>
</dbReference>
<proteinExistence type="predicted"/>
<evidence type="ECO:0000259" key="1">
    <source>
        <dbReference type="Pfam" id="PF04545"/>
    </source>
</evidence>
<name>A0A2N6SG73_9BACL</name>
<dbReference type="AlphaFoldDB" id="A0A2N6SG73"/>
<evidence type="ECO:0000313" key="3">
    <source>
        <dbReference type="Proteomes" id="UP000235670"/>
    </source>
</evidence>
<dbReference type="Pfam" id="PF04545">
    <property type="entry name" value="Sigma70_r4"/>
    <property type="match status" value="1"/>
</dbReference>
<protein>
    <submittedName>
        <fullName evidence="2">RNA polymerase subunit sigma-24</fullName>
    </submittedName>
</protein>
<dbReference type="RefSeq" id="WP_102189606.1">
    <property type="nucleotide sequence ID" value="NZ_CAUUTG010000008.1"/>
</dbReference>
<dbReference type="STRING" id="84135.GCA_001052115_00741"/>